<feature type="region of interest" description="Disordered" evidence="1">
    <location>
        <begin position="1"/>
        <end position="27"/>
    </location>
</feature>
<dbReference type="Proteomes" id="UP000076532">
    <property type="component" value="Unassembled WGS sequence"/>
</dbReference>
<keyword evidence="3" id="KW-1185">Reference proteome</keyword>
<dbReference type="EMBL" id="KV417568">
    <property type="protein sequence ID" value="KZP18876.1"/>
    <property type="molecule type" value="Genomic_DNA"/>
</dbReference>
<accession>A0A166HHY6</accession>
<sequence>MGAEKQVGGYRLPSDFGSAPDDESPGQARELVIKAQWHISQPSSLVAALFRGTRDREEEEEYDVDVEAREEHANEKRLAVGLHEQAEEDGSNKRLVYGVWEVTEGFKEHTEESFLASQHQD</sequence>
<gene>
    <name evidence="2" type="ORF">FIBSPDRAFT_863231</name>
</gene>
<evidence type="ECO:0000256" key="1">
    <source>
        <dbReference type="SAM" id="MobiDB-lite"/>
    </source>
</evidence>
<evidence type="ECO:0000313" key="3">
    <source>
        <dbReference type="Proteomes" id="UP000076532"/>
    </source>
</evidence>
<name>A0A166HHY6_9AGAM</name>
<reference evidence="2 3" key="1">
    <citation type="journal article" date="2016" name="Mol. Biol. Evol.">
        <title>Comparative Genomics of Early-Diverging Mushroom-Forming Fungi Provides Insights into the Origins of Lignocellulose Decay Capabilities.</title>
        <authorList>
            <person name="Nagy L.G."/>
            <person name="Riley R."/>
            <person name="Tritt A."/>
            <person name="Adam C."/>
            <person name="Daum C."/>
            <person name="Floudas D."/>
            <person name="Sun H."/>
            <person name="Yadav J.S."/>
            <person name="Pangilinan J."/>
            <person name="Larsson K.H."/>
            <person name="Matsuura K."/>
            <person name="Barry K."/>
            <person name="Labutti K."/>
            <person name="Kuo R."/>
            <person name="Ohm R.A."/>
            <person name="Bhattacharya S.S."/>
            <person name="Shirouzu T."/>
            <person name="Yoshinaga Y."/>
            <person name="Martin F.M."/>
            <person name="Grigoriev I.V."/>
            <person name="Hibbett D.S."/>
        </authorList>
    </citation>
    <scope>NUCLEOTIDE SEQUENCE [LARGE SCALE GENOMIC DNA]</scope>
    <source>
        <strain evidence="2 3">CBS 109695</strain>
    </source>
</reference>
<protein>
    <submittedName>
        <fullName evidence="2">Uncharacterized protein</fullName>
    </submittedName>
</protein>
<organism evidence="2 3">
    <name type="scientific">Athelia psychrophila</name>
    <dbReference type="NCBI Taxonomy" id="1759441"/>
    <lineage>
        <taxon>Eukaryota</taxon>
        <taxon>Fungi</taxon>
        <taxon>Dikarya</taxon>
        <taxon>Basidiomycota</taxon>
        <taxon>Agaricomycotina</taxon>
        <taxon>Agaricomycetes</taxon>
        <taxon>Agaricomycetidae</taxon>
        <taxon>Atheliales</taxon>
        <taxon>Atheliaceae</taxon>
        <taxon>Athelia</taxon>
    </lineage>
</organism>
<evidence type="ECO:0000313" key="2">
    <source>
        <dbReference type="EMBL" id="KZP18876.1"/>
    </source>
</evidence>
<proteinExistence type="predicted"/>
<dbReference type="AlphaFoldDB" id="A0A166HHY6"/>